<organism evidence="14 15">
    <name type="scientific">Clohesyomyces aquaticus</name>
    <dbReference type="NCBI Taxonomy" id="1231657"/>
    <lineage>
        <taxon>Eukaryota</taxon>
        <taxon>Fungi</taxon>
        <taxon>Dikarya</taxon>
        <taxon>Ascomycota</taxon>
        <taxon>Pezizomycotina</taxon>
        <taxon>Dothideomycetes</taxon>
        <taxon>Pleosporomycetidae</taxon>
        <taxon>Pleosporales</taxon>
        <taxon>Lindgomycetaceae</taxon>
        <taxon>Clohesyomyces</taxon>
    </lineage>
</organism>
<protein>
    <recommendedName>
        <fullName evidence="5">2,5-diamino-6-ribosylamino-4(3H)-pyrimidinone 5'-phosphate reductase</fullName>
        <ecNumber evidence="4">1.1.1.302</ecNumber>
    </recommendedName>
    <alternativeName>
        <fullName evidence="10">2,5-diamino-6-(5-phospho-D-ribosylamino)pyrimidin-4(3H)-one reductase</fullName>
    </alternativeName>
    <alternativeName>
        <fullName evidence="9">2,5-diamino-6-ribitylamino-4(3H)-pyrimidinone 5'-phosphate synthase</fullName>
    </alternativeName>
</protein>
<feature type="domain" description="Bacterial bifunctional deaminase-reductase C-terminal" evidence="13">
    <location>
        <begin position="38"/>
        <end position="277"/>
    </location>
</feature>
<dbReference type="GO" id="GO:0008703">
    <property type="term" value="F:5-amino-6-(5-phosphoribosylamino)uracil reductase activity"/>
    <property type="evidence" value="ECO:0007669"/>
    <property type="project" value="InterPro"/>
</dbReference>
<dbReference type="InterPro" id="IPR024072">
    <property type="entry name" value="DHFR-like_dom_sf"/>
</dbReference>
<evidence type="ECO:0000256" key="11">
    <source>
        <dbReference type="ARBA" id="ARBA00047550"/>
    </source>
</evidence>
<keyword evidence="8" id="KW-0560">Oxidoreductase</keyword>
<dbReference type="PANTHER" id="PTHR38011">
    <property type="entry name" value="DIHYDROFOLATE REDUCTASE FAMILY PROTEIN (AFU_ORTHOLOGUE AFUA_8G06820)"/>
    <property type="match status" value="1"/>
</dbReference>
<proteinExistence type="inferred from homology"/>
<sequence>MPSTTRDALSFPSAQSAQISPYLPISDSQSQPLPSKFHVTLTFATSLDSSLSLSPGVQTALSGPESKSMTHYLRSCHDAILIGVGTALADNPSLNCRIEGVGGYGGEGLERQPRPVILDPKGRWEFSEESKVMRLTKEGKGKAPFVVSNKEMEGQRRAMLECLGGKIIVLPSKPGAGEDSSASSSSTRLKWAEIFKILEGEGIQSVMVEGGGAVINDLLRPENFGLVDTVIITIAPTWLGKGGVLVCPDPRVEGEVRVPVGRLKGVHWLPLGEDVVLCGRPKET</sequence>
<name>A0A1Y1YC48_9PLEO</name>
<comment type="catalytic activity">
    <reaction evidence="12">
        <text>2,5-diamino-6-(1-D-ribitylamino)pyrimidin-4(3H)-one 5'-phosphate + NADP(+) = 2,5-diamino-6-(1-D-ribosylamino)pyrimidin-4(3H)-one 5'-phosphate + NADPH + H(+)</text>
        <dbReference type="Rhea" id="RHEA:27278"/>
        <dbReference type="ChEBI" id="CHEBI:15378"/>
        <dbReference type="ChEBI" id="CHEBI:57783"/>
        <dbReference type="ChEBI" id="CHEBI:58349"/>
        <dbReference type="ChEBI" id="CHEBI:58890"/>
        <dbReference type="ChEBI" id="CHEBI:59545"/>
        <dbReference type="EC" id="1.1.1.302"/>
    </reaction>
</comment>
<evidence type="ECO:0000256" key="8">
    <source>
        <dbReference type="ARBA" id="ARBA00023002"/>
    </source>
</evidence>
<evidence type="ECO:0000256" key="2">
    <source>
        <dbReference type="ARBA" id="ARBA00005104"/>
    </source>
</evidence>
<dbReference type="STRING" id="1231657.A0A1Y1YC48"/>
<evidence type="ECO:0000256" key="5">
    <source>
        <dbReference type="ARBA" id="ARBA00015035"/>
    </source>
</evidence>
<comment type="similarity">
    <text evidence="3">Belongs to the HTP reductase family.</text>
</comment>
<comment type="catalytic activity">
    <reaction evidence="11">
        <text>2,5-diamino-6-(1-D-ribitylamino)pyrimidin-4(3H)-one 5'-phosphate + NAD(+) = 2,5-diamino-6-(1-D-ribosylamino)pyrimidin-4(3H)-one 5'-phosphate + NADH + H(+)</text>
        <dbReference type="Rhea" id="RHEA:27274"/>
        <dbReference type="ChEBI" id="CHEBI:15378"/>
        <dbReference type="ChEBI" id="CHEBI:57540"/>
        <dbReference type="ChEBI" id="CHEBI:57945"/>
        <dbReference type="ChEBI" id="CHEBI:58890"/>
        <dbReference type="ChEBI" id="CHEBI:59545"/>
        <dbReference type="EC" id="1.1.1.302"/>
    </reaction>
</comment>
<comment type="caution">
    <text evidence="14">The sequence shown here is derived from an EMBL/GenBank/DDBJ whole genome shotgun (WGS) entry which is preliminary data.</text>
</comment>
<evidence type="ECO:0000256" key="6">
    <source>
        <dbReference type="ARBA" id="ARBA00022619"/>
    </source>
</evidence>
<dbReference type="InterPro" id="IPR002734">
    <property type="entry name" value="RibDG_C"/>
</dbReference>
<evidence type="ECO:0000256" key="1">
    <source>
        <dbReference type="ARBA" id="ARBA00003555"/>
    </source>
</evidence>
<evidence type="ECO:0000256" key="10">
    <source>
        <dbReference type="ARBA" id="ARBA00031630"/>
    </source>
</evidence>
<evidence type="ECO:0000256" key="7">
    <source>
        <dbReference type="ARBA" id="ARBA00022857"/>
    </source>
</evidence>
<comment type="pathway">
    <text evidence="2">Cofactor biosynthesis; riboflavin biosynthesis.</text>
</comment>
<evidence type="ECO:0000256" key="3">
    <source>
        <dbReference type="ARBA" id="ARBA00009723"/>
    </source>
</evidence>
<dbReference type="GO" id="GO:0009231">
    <property type="term" value="P:riboflavin biosynthetic process"/>
    <property type="evidence" value="ECO:0007669"/>
    <property type="project" value="UniProtKB-KW"/>
</dbReference>
<dbReference type="AlphaFoldDB" id="A0A1Y1YC48"/>
<keyword evidence="6" id="KW-0686">Riboflavin biosynthesis</keyword>
<evidence type="ECO:0000313" key="15">
    <source>
        <dbReference type="Proteomes" id="UP000193144"/>
    </source>
</evidence>
<keyword evidence="7" id="KW-0521">NADP</keyword>
<dbReference type="InterPro" id="IPR050765">
    <property type="entry name" value="Riboflavin_Biosynth_HTPR"/>
</dbReference>
<evidence type="ECO:0000256" key="4">
    <source>
        <dbReference type="ARBA" id="ARBA00012851"/>
    </source>
</evidence>
<evidence type="ECO:0000256" key="12">
    <source>
        <dbReference type="ARBA" id="ARBA00049020"/>
    </source>
</evidence>
<evidence type="ECO:0000259" key="13">
    <source>
        <dbReference type="Pfam" id="PF01872"/>
    </source>
</evidence>
<dbReference type="PANTHER" id="PTHR38011:SF7">
    <property type="entry name" value="2,5-DIAMINO-6-RIBOSYLAMINO-4(3H)-PYRIMIDINONE 5'-PHOSPHATE REDUCTASE"/>
    <property type="match status" value="1"/>
</dbReference>
<accession>A0A1Y1YC48</accession>
<comment type="function">
    <text evidence="1">Catalyzes an early step in riboflavin biosynthesis, the NADPH-dependent reduction of the ribose side chain of 2,5-diamino-6-ribosylamino-4(3H)-pyrimidinone 5'-phosphate, yielding 2,5-diamino-6-ribitylamino-4(3H)-pyrimidinone 5'-phosphate.</text>
</comment>
<keyword evidence="15" id="KW-1185">Reference proteome</keyword>
<evidence type="ECO:0000313" key="14">
    <source>
        <dbReference type="EMBL" id="ORX95542.1"/>
    </source>
</evidence>
<dbReference type="Gene3D" id="3.40.430.10">
    <property type="entry name" value="Dihydrofolate Reductase, subunit A"/>
    <property type="match status" value="1"/>
</dbReference>
<dbReference type="SUPFAM" id="SSF53597">
    <property type="entry name" value="Dihydrofolate reductase-like"/>
    <property type="match status" value="1"/>
</dbReference>
<evidence type="ECO:0000256" key="9">
    <source>
        <dbReference type="ARBA" id="ARBA00030073"/>
    </source>
</evidence>
<dbReference type="EC" id="1.1.1.302" evidence="4"/>
<dbReference type="OrthoDB" id="5432at2759"/>
<reference evidence="14 15" key="1">
    <citation type="submission" date="2016-07" db="EMBL/GenBank/DDBJ databases">
        <title>Pervasive Adenine N6-methylation of Active Genes in Fungi.</title>
        <authorList>
            <consortium name="DOE Joint Genome Institute"/>
            <person name="Mondo S.J."/>
            <person name="Dannebaum R.O."/>
            <person name="Kuo R.C."/>
            <person name="Labutti K."/>
            <person name="Haridas S."/>
            <person name="Kuo A."/>
            <person name="Salamov A."/>
            <person name="Ahrendt S.R."/>
            <person name="Lipzen A."/>
            <person name="Sullivan W."/>
            <person name="Andreopoulos W.B."/>
            <person name="Clum A."/>
            <person name="Lindquist E."/>
            <person name="Daum C."/>
            <person name="Ramamoorthy G.K."/>
            <person name="Gryganskyi A."/>
            <person name="Culley D."/>
            <person name="Magnuson J.K."/>
            <person name="James T.Y."/>
            <person name="O'Malley M.A."/>
            <person name="Stajich J.E."/>
            <person name="Spatafora J.W."/>
            <person name="Visel A."/>
            <person name="Grigoriev I.V."/>
        </authorList>
    </citation>
    <scope>NUCLEOTIDE SEQUENCE [LARGE SCALE GENOMIC DNA]</scope>
    <source>
        <strain evidence="14 15">CBS 115471</strain>
    </source>
</reference>
<gene>
    <name evidence="14" type="ORF">BCR34DRAFT_498367</name>
</gene>
<dbReference type="Pfam" id="PF01872">
    <property type="entry name" value="RibD_C"/>
    <property type="match status" value="1"/>
</dbReference>
<dbReference type="Proteomes" id="UP000193144">
    <property type="component" value="Unassembled WGS sequence"/>
</dbReference>
<dbReference type="EMBL" id="MCFA01000275">
    <property type="protein sequence ID" value="ORX95542.1"/>
    <property type="molecule type" value="Genomic_DNA"/>
</dbReference>